<keyword evidence="2" id="KW-1185">Reference proteome</keyword>
<comment type="caution">
    <text evidence="1">The sequence shown here is derived from an EMBL/GenBank/DDBJ whole genome shotgun (WGS) entry which is preliminary data.</text>
</comment>
<reference evidence="1 2" key="1">
    <citation type="submission" date="2021-01" db="EMBL/GenBank/DDBJ databases">
        <title>Genome Sequencing of Type Strains.</title>
        <authorList>
            <person name="Lemaire J.F."/>
            <person name="Inderbitzin P."/>
            <person name="Collins S.B."/>
            <person name="Wespe N."/>
            <person name="Knight-Connoni V."/>
        </authorList>
    </citation>
    <scope>NUCLEOTIDE SEQUENCE [LARGE SCALE GENOMIC DNA]</scope>
    <source>
        <strain evidence="1 2">DSM 14730</strain>
    </source>
</reference>
<evidence type="ECO:0000313" key="1">
    <source>
        <dbReference type="EMBL" id="MBN3544099.1"/>
    </source>
</evidence>
<sequence>MEQPIEKKGRDAMAQVVNAIKDKKSLKRKEVNLPFQLIQRNST</sequence>
<dbReference type="EMBL" id="JAFHKS010000040">
    <property type="protein sequence ID" value="MBN3544099.1"/>
    <property type="molecule type" value="Genomic_DNA"/>
</dbReference>
<protein>
    <recommendedName>
        <fullName evidence="3">LacI family transcriptional regulator</fullName>
    </recommendedName>
</protein>
<name>A0ABS2ZBR0_9BACL</name>
<organism evidence="1 2">
    <name type="scientific">Fictibacillus barbaricus</name>
    <dbReference type="NCBI Taxonomy" id="182136"/>
    <lineage>
        <taxon>Bacteria</taxon>
        <taxon>Bacillati</taxon>
        <taxon>Bacillota</taxon>
        <taxon>Bacilli</taxon>
        <taxon>Bacillales</taxon>
        <taxon>Fictibacillaceae</taxon>
        <taxon>Fictibacillus</taxon>
    </lineage>
</organism>
<accession>A0ABS2ZBR0</accession>
<proteinExistence type="predicted"/>
<gene>
    <name evidence="1" type="ORF">JYA64_02190</name>
</gene>
<evidence type="ECO:0000313" key="2">
    <source>
        <dbReference type="Proteomes" id="UP001319060"/>
    </source>
</evidence>
<evidence type="ECO:0008006" key="3">
    <source>
        <dbReference type="Google" id="ProtNLM"/>
    </source>
</evidence>
<dbReference type="Proteomes" id="UP001319060">
    <property type="component" value="Unassembled WGS sequence"/>
</dbReference>
<dbReference type="Gene3D" id="3.40.50.2300">
    <property type="match status" value="1"/>
</dbReference>
<dbReference type="RefSeq" id="WP_188404263.1">
    <property type="nucleotide sequence ID" value="NZ_BMCE01000004.1"/>
</dbReference>